<proteinExistence type="predicted"/>
<evidence type="ECO:0000313" key="2">
    <source>
        <dbReference type="WBParaSite" id="nRc.2.0.1.t39503-RA"/>
    </source>
</evidence>
<protein>
    <submittedName>
        <fullName evidence="2">Secreted protein</fullName>
    </submittedName>
</protein>
<dbReference type="AlphaFoldDB" id="A0A915KM43"/>
<name>A0A915KM43_ROMCU</name>
<evidence type="ECO:0000313" key="1">
    <source>
        <dbReference type="Proteomes" id="UP000887565"/>
    </source>
</evidence>
<accession>A0A915KM43</accession>
<dbReference type="Proteomes" id="UP000887565">
    <property type="component" value="Unplaced"/>
</dbReference>
<organism evidence="1 2">
    <name type="scientific">Romanomermis culicivorax</name>
    <name type="common">Nematode worm</name>
    <dbReference type="NCBI Taxonomy" id="13658"/>
    <lineage>
        <taxon>Eukaryota</taxon>
        <taxon>Metazoa</taxon>
        <taxon>Ecdysozoa</taxon>
        <taxon>Nematoda</taxon>
        <taxon>Enoplea</taxon>
        <taxon>Dorylaimia</taxon>
        <taxon>Mermithida</taxon>
        <taxon>Mermithoidea</taxon>
        <taxon>Mermithidae</taxon>
        <taxon>Romanomermis</taxon>
    </lineage>
</organism>
<keyword evidence="1" id="KW-1185">Reference proteome</keyword>
<dbReference type="WBParaSite" id="nRc.2.0.1.t39503-RA">
    <property type="protein sequence ID" value="nRc.2.0.1.t39503-RA"/>
    <property type="gene ID" value="nRc.2.0.1.g39503"/>
</dbReference>
<sequence length="123" mass="13173">MKTYFLTQIGLVLLINSQSQVVFSTLFVFFGFSFTSSTLPSSSSSFSAVSGLSSAGFSSSSSTAPLVDDSTTFCTKSAVPDLAIVPKFLINSSCVIPIPESVRIEIPERPKYEKVAAHRYASL</sequence>
<reference evidence="2" key="1">
    <citation type="submission" date="2022-11" db="UniProtKB">
        <authorList>
            <consortium name="WormBaseParasite"/>
        </authorList>
    </citation>
    <scope>IDENTIFICATION</scope>
</reference>